<dbReference type="NCBIfam" id="TIGR00196">
    <property type="entry name" value="yjeF_cterm"/>
    <property type="match status" value="1"/>
</dbReference>
<keyword evidence="5 18" id="KW-0479">Metal-binding</keyword>
<dbReference type="EC" id="5.1.99.6" evidence="19"/>
<dbReference type="PANTHER" id="PTHR12592:SF0">
    <property type="entry name" value="ATP-DEPENDENT (S)-NAD(P)H-HYDRATE DEHYDRATASE"/>
    <property type="match status" value="1"/>
</dbReference>
<evidence type="ECO:0000256" key="12">
    <source>
        <dbReference type="ARBA" id="ARBA00023239"/>
    </source>
</evidence>
<dbReference type="PANTHER" id="PTHR12592">
    <property type="entry name" value="ATP-DEPENDENT (S)-NAD(P)H-HYDRATE DEHYDRATASE FAMILY MEMBER"/>
    <property type="match status" value="1"/>
</dbReference>
<dbReference type="PIRSF" id="PIRSF017184">
    <property type="entry name" value="Nnr"/>
    <property type="match status" value="1"/>
</dbReference>
<feature type="binding site" evidence="17">
    <location>
        <position position="337"/>
    </location>
    <ligand>
        <name>(6S)-NADPHX</name>
        <dbReference type="ChEBI" id="CHEBI:64076"/>
    </ligand>
</feature>
<name>A0A1G7N8F3_9FIRM</name>
<dbReference type="GO" id="GO:0052856">
    <property type="term" value="F:NAD(P)HX epimerase activity"/>
    <property type="evidence" value="ECO:0007669"/>
    <property type="project" value="UniProtKB-UniRule"/>
</dbReference>
<dbReference type="Gene3D" id="3.40.1190.20">
    <property type="match status" value="1"/>
</dbReference>
<keyword evidence="8 17" id="KW-0521">NADP</keyword>
<dbReference type="GO" id="GO:0046872">
    <property type="term" value="F:metal ion binding"/>
    <property type="evidence" value="ECO:0007669"/>
    <property type="project" value="UniProtKB-UniRule"/>
</dbReference>
<evidence type="ECO:0000256" key="7">
    <source>
        <dbReference type="ARBA" id="ARBA00022840"/>
    </source>
</evidence>
<evidence type="ECO:0000256" key="11">
    <source>
        <dbReference type="ARBA" id="ARBA00023235"/>
    </source>
</evidence>
<evidence type="ECO:0000256" key="1">
    <source>
        <dbReference type="ARBA" id="ARBA00000013"/>
    </source>
</evidence>
<evidence type="ECO:0000256" key="15">
    <source>
        <dbReference type="ARBA" id="ARBA00048238"/>
    </source>
</evidence>
<comment type="catalytic activity">
    <reaction evidence="16 17 19">
        <text>(6S)-NADPHX + ADP = AMP + phosphate + NADPH + H(+)</text>
        <dbReference type="Rhea" id="RHEA:32235"/>
        <dbReference type="ChEBI" id="CHEBI:15378"/>
        <dbReference type="ChEBI" id="CHEBI:43474"/>
        <dbReference type="ChEBI" id="CHEBI:57783"/>
        <dbReference type="ChEBI" id="CHEBI:64076"/>
        <dbReference type="ChEBI" id="CHEBI:456215"/>
        <dbReference type="ChEBI" id="CHEBI:456216"/>
        <dbReference type="EC" id="4.2.1.136"/>
    </reaction>
</comment>
<comment type="catalytic activity">
    <reaction evidence="2 18 19">
        <text>(6R)-NADPHX = (6S)-NADPHX</text>
        <dbReference type="Rhea" id="RHEA:32227"/>
        <dbReference type="ChEBI" id="CHEBI:64076"/>
        <dbReference type="ChEBI" id="CHEBI:64077"/>
        <dbReference type="EC" id="5.1.99.6"/>
    </reaction>
</comment>
<evidence type="ECO:0000256" key="9">
    <source>
        <dbReference type="ARBA" id="ARBA00022958"/>
    </source>
</evidence>
<reference evidence="23" key="1">
    <citation type="submission" date="2016-10" db="EMBL/GenBank/DDBJ databases">
        <authorList>
            <person name="Varghese N."/>
            <person name="Submissions S."/>
        </authorList>
    </citation>
    <scope>NUCLEOTIDE SEQUENCE [LARGE SCALE GENOMIC DNA]</scope>
    <source>
        <strain evidence="23">DSM 23256</strain>
    </source>
</reference>
<feature type="binding site" evidence="18">
    <location>
        <position position="60"/>
    </location>
    <ligand>
        <name>K(+)</name>
        <dbReference type="ChEBI" id="CHEBI:29103"/>
    </ligand>
</feature>
<evidence type="ECO:0000256" key="10">
    <source>
        <dbReference type="ARBA" id="ARBA00023027"/>
    </source>
</evidence>
<evidence type="ECO:0000259" key="21">
    <source>
        <dbReference type="PROSITE" id="PS51385"/>
    </source>
</evidence>
<accession>A0A1G7N8F3</accession>
<dbReference type="HAMAP" id="MF_01966">
    <property type="entry name" value="NADHX_epimerase"/>
    <property type="match status" value="1"/>
</dbReference>
<dbReference type="EC" id="4.2.1.136" evidence="19"/>
<dbReference type="EMBL" id="FNBU01000022">
    <property type="protein sequence ID" value="SDF70216.1"/>
    <property type="molecule type" value="Genomic_DNA"/>
</dbReference>
<comment type="caution">
    <text evidence="18">Lacks conserved residue(s) required for the propagation of feature annotation.</text>
</comment>
<feature type="domain" description="YjeF N-terminal" evidence="21">
    <location>
        <begin position="9"/>
        <end position="221"/>
    </location>
</feature>
<feature type="binding site" evidence="17">
    <location>
        <begin position="425"/>
        <end position="429"/>
    </location>
    <ligand>
        <name>AMP</name>
        <dbReference type="ChEBI" id="CHEBI:456215"/>
    </ligand>
</feature>
<evidence type="ECO:0000256" key="17">
    <source>
        <dbReference type="HAMAP-Rule" id="MF_01965"/>
    </source>
</evidence>
<keyword evidence="13" id="KW-0511">Multifunctional enzyme</keyword>
<evidence type="ECO:0000256" key="2">
    <source>
        <dbReference type="ARBA" id="ARBA00000909"/>
    </source>
</evidence>
<dbReference type="FunFam" id="3.40.50.10260:FF:000003">
    <property type="entry name" value="Multifunctional fusion protein"/>
    <property type="match status" value="1"/>
</dbReference>
<comment type="function">
    <text evidence="17">Catalyzes the dehydration of the S-form of NAD(P)HX at the expense of ADP, which is converted to AMP. Together with NAD(P)HX epimerase, which catalyzes the epimerization of the S- and R-forms, the enzyme allows the repair of both epimers of NAD(P)HX, a damaged form of NAD(P)H that is a result of enzymatic or heat-dependent hydration.</text>
</comment>
<evidence type="ECO:0000256" key="14">
    <source>
        <dbReference type="ARBA" id="ARBA00025153"/>
    </source>
</evidence>
<comment type="similarity">
    <text evidence="17">Belongs to the NnrD/CARKD family.</text>
</comment>
<keyword evidence="7 17" id="KW-0067">ATP-binding</keyword>
<evidence type="ECO:0000256" key="19">
    <source>
        <dbReference type="PIRNR" id="PIRNR017184"/>
    </source>
</evidence>
<dbReference type="GO" id="GO:0046496">
    <property type="term" value="P:nicotinamide nucleotide metabolic process"/>
    <property type="evidence" value="ECO:0007669"/>
    <property type="project" value="UniProtKB-UniRule"/>
</dbReference>
<feature type="binding site" evidence="18">
    <location>
        <begin position="59"/>
        <end position="63"/>
    </location>
    <ligand>
        <name>(6S)-NADPHX</name>
        <dbReference type="ChEBI" id="CHEBI:64076"/>
    </ligand>
</feature>
<dbReference type="CDD" id="cd01171">
    <property type="entry name" value="YXKO-related"/>
    <property type="match status" value="1"/>
</dbReference>
<dbReference type="SUPFAM" id="SSF53613">
    <property type="entry name" value="Ribokinase-like"/>
    <property type="match status" value="1"/>
</dbReference>
<keyword evidence="9 18" id="KW-0630">Potassium</keyword>
<evidence type="ECO:0000256" key="3">
    <source>
        <dbReference type="ARBA" id="ARBA00006001"/>
    </source>
</evidence>
<organism evidence="22 23">
    <name type="scientific">Sporolituus thermophilus DSM 23256</name>
    <dbReference type="NCBI Taxonomy" id="1123285"/>
    <lineage>
        <taxon>Bacteria</taxon>
        <taxon>Bacillati</taxon>
        <taxon>Bacillota</taxon>
        <taxon>Negativicutes</taxon>
        <taxon>Selenomonadales</taxon>
        <taxon>Sporomusaceae</taxon>
        <taxon>Sporolituus</taxon>
    </lineage>
</organism>
<dbReference type="NCBIfam" id="TIGR00197">
    <property type="entry name" value="yjeF_nterm"/>
    <property type="match status" value="1"/>
</dbReference>
<dbReference type="GO" id="GO:0110051">
    <property type="term" value="P:metabolite repair"/>
    <property type="evidence" value="ECO:0007669"/>
    <property type="project" value="TreeGrafter"/>
</dbReference>
<evidence type="ECO:0000256" key="6">
    <source>
        <dbReference type="ARBA" id="ARBA00022741"/>
    </source>
</evidence>
<dbReference type="Pfam" id="PF01256">
    <property type="entry name" value="Carb_kinase"/>
    <property type="match status" value="1"/>
</dbReference>
<feature type="binding site" evidence="18">
    <location>
        <position position="131"/>
    </location>
    <ligand>
        <name>K(+)</name>
        <dbReference type="ChEBI" id="CHEBI:29103"/>
    </ligand>
</feature>
<feature type="binding site" evidence="17">
    <location>
        <position position="266"/>
    </location>
    <ligand>
        <name>(6S)-NADPHX</name>
        <dbReference type="ChEBI" id="CHEBI:64076"/>
    </ligand>
</feature>
<dbReference type="RefSeq" id="WP_093691280.1">
    <property type="nucleotide sequence ID" value="NZ_FNBU01000022.1"/>
</dbReference>
<evidence type="ECO:0000256" key="18">
    <source>
        <dbReference type="HAMAP-Rule" id="MF_01966"/>
    </source>
</evidence>
<dbReference type="InterPro" id="IPR000631">
    <property type="entry name" value="CARKD"/>
</dbReference>
<feature type="binding site" evidence="17">
    <location>
        <position position="455"/>
    </location>
    <ligand>
        <name>(6S)-NADPHX</name>
        <dbReference type="ChEBI" id="CHEBI:64076"/>
    </ligand>
</feature>
<dbReference type="OrthoDB" id="9806925at2"/>
<dbReference type="HAMAP" id="MF_01965">
    <property type="entry name" value="NADHX_dehydratase"/>
    <property type="match status" value="1"/>
</dbReference>
<keyword evidence="12 17" id="KW-0456">Lyase</keyword>
<dbReference type="GO" id="GO:0052855">
    <property type="term" value="F:ADP-dependent NAD(P)H-hydrate dehydratase activity"/>
    <property type="evidence" value="ECO:0007669"/>
    <property type="project" value="UniProtKB-UniRule"/>
</dbReference>
<dbReference type="STRING" id="1123285.SAMN05660235_02456"/>
<dbReference type="InterPro" id="IPR030677">
    <property type="entry name" value="Nnr"/>
</dbReference>
<evidence type="ECO:0000256" key="4">
    <source>
        <dbReference type="ARBA" id="ARBA00009524"/>
    </source>
</evidence>
<evidence type="ECO:0000313" key="22">
    <source>
        <dbReference type="EMBL" id="SDF70216.1"/>
    </source>
</evidence>
<dbReference type="Pfam" id="PF03853">
    <property type="entry name" value="YjeF_N"/>
    <property type="match status" value="1"/>
</dbReference>
<dbReference type="AlphaFoldDB" id="A0A1G7N8F3"/>
<comment type="cofactor">
    <cofactor evidence="17">
        <name>Mg(2+)</name>
        <dbReference type="ChEBI" id="CHEBI:18420"/>
    </cofactor>
</comment>
<comment type="similarity">
    <text evidence="4 19">In the C-terminal section; belongs to the NnrD/CARKD family.</text>
</comment>
<dbReference type="PROSITE" id="PS01050">
    <property type="entry name" value="YJEF_C_2"/>
    <property type="match status" value="1"/>
</dbReference>
<evidence type="ECO:0000256" key="5">
    <source>
        <dbReference type="ARBA" id="ARBA00022723"/>
    </source>
</evidence>
<comment type="catalytic activity">
    <reaction evidence="15 17 19">
        <text>(6S)-NADHX + ADP = AMP + phosphate + NADH + H(+)</text>
        <dbReference type="Rhea" id="RHEA:32223"/>
        <dbReference type="ChEBI" id="CHEBI:15378"/>
        <dbReference type="ChEBI" id="CHEBI:43474"/>
        <dbReference type="ChEBI" id="CHEBI:57945"/>
        <dbReference type="ChEBI" id="CHEBI:64074"/>
        <dbReference type="ChEBI" id="CHEBI:456215"/>
        <dbReference type="ChEBI" id="CHEBI:456216"/>
        <dbReference type="EC" id="4.2.1.136"/>
    </reaction>
</comment>
<evidence type="ECO:0000256" key="13">
    <source>
        <dbReference type="ARBA" id="ARBA00023268"/>
    </source>
</evidence>
<feature type="binding site" evidence="18">
    <location>
        <position position="167"/>
    </location>
    <ligand>
        <name>K(+)</name>
        <dbReference type="ChEBI" id="CHEBI:29103"/>
    </ligand>
</feature>
<proteinExistence type="inferred from homology"/>
<dbReference type="Proteomes" id="UP000243333">
    <property type="component" value="Unassembled WGS sequence"/>
</dbReference>
<comment type="catalytic activity">
    <reaction evidence="1 18 19">
        <text>(6R)-NADHX = (6S)-NADHX</text>
        <dbReference type="Rhea" id="RHEA:32215"/>
        <dbReference type="ChEBI" id="CHEBI:64074"/>
        <dbReference type="ChEBI" id="CHEBI:64075"/>
        <dbReference type="EC" id="5.1.99.6"/>
    </reaction>
</comment>
<gene>
    <name evidence="18" type="primary">nnrE</name>
    <name evidence="17" type="synonym">nnrD</name>
    <name evidence="22" type="ORF">SAMN05660235_02456</name>
</gene>
<dbReference type="SUPFAM" id="SSF64153">
    <property type="entry name" value="YjeF N-terminal domain-like"/>
    <property type="match status" value="1"/>
</dbReference>
<dbReference type="InterPro" id="IPR004443">
    <property type="entry name" value="YjeF_N_dom"/>
</dbReference>
<dbReference type="InterPro" id="IPR036652">
    <property type="entry name" value="YjeF_N_dom_sf"/>
</dbReference>
<protein>
    <recommendedName>
        <fullName evidence="19">Bifunctional NAD(P)H-hydrate repair enzyme</fullName>
    </recommendedName>
    <alternativeName>
        <fullName evidence="19">Nicotinamide nucleotide repair protein</fullName>
    </alternativeName>
    <domain>
        <recommendedName>
            <fullName evidence="19">ADP-dependent (S)-NAD(P)H-hydrate dehydratase</fullName>
            <ecNumber evidence="19">4.2.1.136</ecNumber>
        </recommendedName>
        <alternativeName>
            <fullName evidence="19">ADP-dependent NAD(P)HX dehydratase</fullName>
        </alternativeName>
    </domain>
    <domain>
        <recommendedName>
            <fullName evidence="19">NAD(P)H-hydrate epimerase</fullName>
            <ecNumber evidence="19">5.1.99.6</ecNumber>
        </recommendedName>
    </domain>
</protein>
<comment type="similarity">
    <text evidence="18">Belongs to the NnrE/AIBP family.</text>
</comment>
<keyword evidence="6 17" id="KW-0547">Nucleotide-binding</keyword>
<dbReference type="PROSITE" id="PS51383">
    <property type="entry name" value="YJEF_C_3"/>
    <property type="match status" value="1"/>
</dbReference>
<comment type="function">
    <text evidence="14 19">Bifunctional enzyme that catalyzes the epimerization of the S- and R-forms of NAD(P)HX and the dehydration of the S-form of NAD(P)HX at the expense of ADP, which is converted to AMP. This allows the repair of both epimers of NAD(P)HX, a damaged form of NAD(P)H that is a result of enzymatic or heat-dependent hydration.</text>
</comment>
<evidence type="ECO:0000259" key="20">
    <source>
        <dbReference type="PROSITE" id="PS51383"/>
    </source>
</evidence>
<keyword evidence="23" id="KW-1185">Reference proteome</keyword>
<comment type="function">
    <text evidence="18">Catalyzes the epimerization of the S- and R-forms of NAD(P)HX, a damaged form of NAD(P)H that is a result of enzymatic or heat-dependent hydration. This is a prerequisite for the S-specific NAD(P)H-hydrate dehydratase to allow the repair of both epimers of NAD(P)HX.</text>
</comment>
<feature type="domain" description="YjeF C-terminal" evidence="20">
    <location>
        <begin position="231"/>
        <end position="513"/>
    </location>
</feature>
<comment type="subunit">
    <text evidence="17">Homotetramer.</text>
</comment>
<keyword evidence="10 17" id="KW-0520">NAD</keyword>
<sequence length="516" mass="52429">MKIATAAEMRGIDKAAIEYFGIPGLVLMENAGAALARQVASILTDAANKKICVFAGKGNNGGDGFVAARHLANLGAKVKVFLVFDENDTAGDAQVNLNIVKKMGIDVLPLAGDRDWDMARVAATFADCIIDAMLGTGFSGGIQGNMARAVEIINSAGKPVVAADIPSGVHADTGQVGGTAVRADYTVTFGLPKPGLLLYPGAEYTGRLVVADITIPAALLCAEIIRQNAITVRKAKQLIPRRHPAAHKGVNGHVAIVAGSEAYTGAAALAATGALRAGAGLVTLGVAASLLNLMQMKLTEIITRPLPEIIGGAIGLKAVPYIDELAARCDVLAIGPGLGRAEETMAAVREVVRNCEKPLVIDADGLNALVGHTDVLRDTAALAVLTPHPGEMGRLLGLTPAQVNQDRLGVARQAAHNWGAIVVLKGAPTVVAFPDGEVYINTSGNAGMATGGTGDVLTGVIAALIAQGLSSHDAAVAGVYLHGLAGDIAAHAGQVGMAAGDVAQALPAAYAGLLEE</sequence>
<feature type="binding site" evidence="17">
    <location>
        <position position="388"/>
    </location>
    <ligand>
        <name>(6S)-NADPHX</name>
        <dbReference type="ChEBI" id="CHEBI:64076"/>
    </ligand>
</feature>
<feature type="binding site" evidence="18">
    <location>
        <begin position="135"/>
        <end position="141"/>
    </location>
    <ligand>
        <name>(6S)-NADPHX</name>
        <dbReference type="ChEBI" id="CHEBI:64076"/>
    </ligand>
</feature>
<feature type="binding site" evidence="17">
    <location>
        <position position="454"/>
    </location>
    <ligand>
        <name>AMP</name>
        <dbReference type="ChEBI" id="CHEBI:456215"/>
    </ligand>
</feature>
<dbReference type="InterPro" id="IPR029056">
    <property type="entry name" value="Ribokinase-like"/>
</dbReference>
<keyword evidence="11 18" id="KW-0413">Isomerase</keyword>
<feature type="binding site" evidence="18">
    <location>
        <position position="164"/>
    </location>
    <ligand>
        <name>(6S)-NADPHX</name>
        <dbReference type="ChEBI" id="CHEBI:64076"/>
    </ligand>
</feature>
<dbReference type="GO" id="GO:0005524">
    <property type="term" value="F:ATP binding"/>
    <property type="evidence" value="ECO:0007669"/>
    <property type="project" value="UniProtKB-UniRule"/>
</dbReference>
<dbReference type="InterPro" id="IPR017953">
    <property type="entry name" value="Carbohydrate_kinase_pred_CS"/>
</dbReference>
<dbReference type="Gene3D" id="3.40.50.10260">
    <property type="entry name" value="YjeF N-terminal domain"/>
    <property type="match status" value="1"/>
</dbReference>
<comment type="similarity">
    <text evidence="3 19">In the N-terminal section; belongs to the NnrE/AIBP family.</text>
</comment>
<evidence type="ECO:0000313" key="23">
    <source>
        <dbReference type="Proteomes" id="UP000243333"/>
    </source>
</evidence>
<dbReference type="PROSITE" id="PS51385">
    <property type="entry name" value="YJEF_N"/>
    <property type="match status" value="1"/>
</dbReference>
<comment type="cofactor">
    <cofactor evidence="18 19">
        <name>K(+)</name>
        <dbReference type="ChEBI" id="CHEBI:29103"/>
    </cofactor>
    <text evidence="18 19">Binds 1 potassium ion per subunit.</text>
</comment>
<evidence type="ECO:0000256" key="16">
    <source>
        <dbReference type="ARBA" id="ARBA00049209"/>
    </source>
</evidence>
<evidence type="ECO:0000256" key="8">
    <source>
        <dbReference type="ARBA" id="ARBA00022857"/>
    </source>
</evidence>